<dbReference type="FunFam" id="3.40.50.720:FF:000131">
    <property type="entry name" value="Short-chain dehydrogenase/reductase 3"/>
    <property type="match status" value="1"/>
</dbReference>
<evidence type="ECO:0000313" key="13">
    <source>
        <dbReference type="EMBL" id="PSK54734.1"/>
    </source>
</evidence>
<dbReference type="PRINTS" id="PR00080">
    <property type="entry name" value="SDRFAMILY"/>
</dbReference>
<comment type="function">
    <text evidence="9">Catalyzes the reduction of all-trans-retinal to all-trans-retinol in the presence of NADPH.</text>
</comment>
<keyword evidence="5" id="KW-1133">Transmembrane helix</keyword>
<dbReference type="OrthoDB" id="10253736at2759"/>
<evidence type="ECO:0000256" key="11">
    <source>
        <dbReference type="ARBA" id="ARBA00082544"/>
    </source>
</evidence>
<evidence type="ECO:0000256" key="10">
    <source>
        <dbReference type="ARBA" id="ARBA00068717"/>
    </source>
</evidence>
<dbReference type="SUPFAM" id="SSF51735">
    <property type="entry name" value="NAD(P)-binding Rossmann-fold domains"/>
    <property type="match status" value="1"/>
</dbReference>
<protein>
    <recommendedName>
        <fullName evidence="10">Short-chain dehydrogenase/reductase 3</fullName>
    </recommendedName>
    <alternativeName>
        <fullName evidence="11">Retinal short-chain dehydrogenase/reductase 1</fullName>
    </alternativeName>
</protein>
<comment type="subcellular location">
    <subcellularLocation>
        <location evidence="1">Membrane</location>
        <topology evidence="1">Multi-pass membrane protein</topology>
    </subcellularLocation>
</comment>
<dbReference type="PRINTS" id="PR00081">
    <property type="entry name" value="GDHRDH"/>
</dbReference>
<dbReference type="PANTHER" id="PTHR24322">
    <property type="entry name" value="PKSB"/>
    <property type="match status" value="1"/>
</dbReference>
<evidence type="ECO:0000256" key="3">
    <source>
        <dbReference type="ARBA" id="ARBA00022692"/>
    </source>
</evidence>
<dbReference type="PROSITE" id="PS00061">
    <property type="entry name" value="ADH_SHORT"/>
    <property type="match status" value="1"/>
</dbReference>
<sequence length="353" mass="39112">MTSWLRKFPLTPALVGAAFFALSLGPDSVREPLLKRLNAYLSPQQIKDLIKTLKWLFIIDSTIYTNGVLNELALNNFHSEPIGKWKWSEEIAVITGAASGFGKLFTQDLTAKGIHVVALDISDAPQDLLSNQRVIFMKCDVTSSDAVRETAKKIQETVGHPSILINNAGIANSHLVMDTAPEALQKIVGVNLLSHYYMVQQFLPNMIEKKKGHIVSIASMASFVSSPNMVDYSITKAGVMAFHEGLSSEIRSIHQCPEIKTTIVHPAWALTAMVVPHAEVLKKRGQKIMDPQDVSDAVVDQIINRRSGKLIIGQGTGVIKRFRFFPEWLTYFVKRSMLEPKSMYAPGAQKKVA</sequence>
<keyword evidence="3" id="KW-0812">Transmembrane</keyword>
<evidence type="ECO:0000256" key="4">
    <source>
        <dbReference type="ARBA" id="ARBA00022857"/>
    </source>
</evidence>
<dbReference type="Proteomes" id="UP000243723">
    <property type="component" value="Unassembled WGS sequence"/>
</dbReference>
<keyword evidence="4" id="KW-0521">NADP</keyword>
<evidence type="ECO:0000256" key="7">
    <source>
        <dbReference type="ARBA" id="ARBA00023098"/>
    </source>
</evidence>
<dbReference type="STRING" id="40998.A0A2P8A2P6"/>
<evidence type="ECO:0000256" key="2">
    <source>
        <dbReference type="ARBA" id="ARBA00006484"/>
    </source>
</evidence>
<accession>A0A2P8A2P6</accession>
<dbReference type="Gene3D" id="3.40.50.720">
    <property type="entry name" value="NAD(P)-binding Rossmann-like Domain"/>
    <property type="match status" value="1"/>
</dbReference>
<dbReference type="GO" id="GO:0052650">
    <property type="term" value="F:all-trans-retinol dehydrogenase (NADP+) activity"/>
    <property type="evidence" value="ECO:0007669"/>
    <property type="project" value="UniProtKB-ARBA"/>
</dbReference>
<proteinExistence type="inferred from homology"/>
<dbReference type="Pfam" id="PF00106">
    <property type="entry name" value="adh_short"/>
    <property type="match status" value="1"/>
</dbReference>
<keyword evidence="7" id="KW-0443">Lipid metabolism</keyword>
<evidence type="ECO:0000256" key="5">
    <source>
        <dbReference type="ARBA" id="ARBA00022989"/>
    </source>
</evidence>
<gene>
    <name evidence="13" type="ORF">B9Z65_3823</name>
</gene>
<keyword evidence="8" id="KW-0472">Membrane</keyword>
<dbReference type="AlphaFoldDB" id="A0A2P8A2P6"/>
<dbReference type="GO" id="GO:0016020">
    <property type="term" value="C:membrane"/>
    <property type="evidence" value="ECO:0007669"/>
    <property type="project" value="UniProtKB-SubCell"/>
</dbReference>
<keyword evidence="14" id="KW-1185">Reference proteome</keyword>
<evidence type="ECO:0000256" key="9">
    <source>
        <dbReference type="ARBA" id="ARBA00059620"/>
    </source>
</evidence>
<dbReference type="InterPro" id="IPR002347">
    <property type="entry name" value="SDR_fam"/>
</dbReference>
<keyword evidence="6" id="KW-0560">Oxidoreductase</keyword>
<evidence type="ECO:0000256" key="1">
    <source>
        <dbReference type="ARBA" id="ARBA00004141"/>
    </source>
</evidence>
<dbReference type="PANTHER" id="PTHR24322:SF736">
    <property type="entry name" value="RETINOL DEHYDROGENASE 10"/>
    <property type="match status" value="1"/>
</dbReference>
<dbReference type="InterPro" id="IPR020904">
    <property type="entry name" value="Sc_DH/Rdtase_CS"/>
</dbReference>
<organism evidence="13 14">
    <name type="scientific">Elsinoe australis</name>
    <dbReference type="NCBI Taxonomy" id="40998"/>
    <lineage>
        <taxon>Eukaryota</taxon>
        <taxon>Fungi</taxon>
        <taxon>Dikarya</taxon>
        <taxon>Ascomycota</taxon>
        <taxon>Pezizomycotina</taxon>
        <taxon>Dothideomycetes</taxon>
        <taxon>Dothideomycetidae</taxon>
        <taxon>Myriangiales</taxon>
        <taxon>Elsinoaceae</taxon>
        <taxon>Elsinoe</taxon>
    </lineage>
</organism>
<evidence type="ECO:0000313" key="14">
    <source>
        <dbReference type="Proteomes" id="UP000243723"/>
    </source>
</evidence>
<reference evidence="13 14" key="1">
    <citation type="submission" date="2017-05" db="EMBL/GenBank/DDBJ databases">
        <title>Draft genome sequence of Elsinoe australis.</title>
        <authorList>
            <person name="Cheng Q."/>
        </authorList>
    </citation>
    <scope>NUCLEOTIDE SEQUENCE [LARGE SCALE GENOMIC DNA]</scope>
    <source>
        <strain evidence="13 14">NL1</strain>
    </source>
</reference>
<dbReference type="InterPro" id="IPR036291">
    <property type="entry name" value="NAD(P)-bd_dom_sf"/>
</dbReference>
<comment type="similarity">
    <text evidence="2 12">Belongs to the short-chain dehydrogenases/reductases (SDR) family.</text>
</comment>
<evidence type="ECO:0000256" key="8">
    <source>
        <dbReference type="ARBA" id="ARBA00023136"/>
    </source>
</evidence>
<comment type="caution">
    <text evidence="13">The sequence shown here is derived from an EMBL/GenBank/DDBJ whole genome shotgun (WGS) entry which is preliminary data.</text>
</comment>
<name>A0A2P8A2P6_9PEZI</name>
<dbReference type="EMBL" id="NHZQ01000072">
    <property type="protein sequence ID" value="PSK54734.1"/>
    <property type="molecule type" value="Genomic_DNA"/>
</dbReference>
<evidence type="ECO:0000256" key="6">
    <source>
        <dbReference type="ARBA" id="ARBA00023002"/>
    </source>
</evidence>
<evidence type="ECO:0000256" key="12">
    <source>
        <dbReference type="RuleBase" id="RU000363"/>
    </source>
</evidence>